<dbReference type="KEGG" id="lxy:O159_18320"/>
<dbReference type="EMBL" id="CP006734">
    <property type="protein sequence ID" value="AGW41856.1"/>
    <property type="molecule type" value="Genomic_DNA"/>
</dbReference>
<protein>
    <submittedName>
        <fullName evidence="1">Uncharacterized protein</fullName>
    </submittedName>
</protein>
<organism evidence="1 2">
    <name type="scientific">Leifsonia xyli subsp. cynodontis DSM 46306</name>
    <dbReference type="NCBI Taxonomy" id="1389489"/>
    <lineage>
        <taxon>Bacteria</taxon>
        <taxon>Bacillati</taxon>
        <taxon>Actinomycetota</taxon>
        <taxon>Actinomycetes</taxon>
        <taxon>Micrococcales</taxon>
        <taxon>Microbacteriaceae</taxon>
        <taxon>Leifsonia</taxon>
    </lineage>
</organism>
<dbReference type="AlphaFoldDB" id="U3P7R6"/>
<accession>U3P7R6</accession>
<keyword evidence="2" id="KW-1185">Reference proteome</keyword>
<dbReference type="HOGENOM" id="CLU_2935952_0_0_11"/>
<name>U3P7R6_LEIXC</name>
<gene>
    <name evidence="1" type="ORF">O159_18320</name>
</gene>
<sequence>MFSLSQITGYCQIDPVLFTYIVCDSLQEIGLPLMPTWISHDMVRFRLLVLPVSEHPVFVT</sequence>
<reference evidence="1 2" key="1">
    <citation type="journal article" date="2013" name="Genome Announc.">
        <title>Complete Genome Sequence of Leifsonia xyli subsp. cynodontis Strain DSM46306, a Gram-Positive Bacterial Pathogen of Grasses.</title>
        <authorList>
            <person name="Monteiro-Vitorello C.B."/>
            <person name="Zerillo M.M."/>
            <person name="Van Sluys M.A."/>
            <person name="Camargo L.E."/>
            <person name="Kitajima J.P."/>
        </authorList>
    </citation>
    <scope>NUCLEOTIDE SEQUENCE [LARGE SCALE GENOMIC DNA]</scope>
    <source>
        <strain evidence="1 2">DSM 46306</strain>
    </source>
</reference>
<evidence type="ECO:0000313" key="1">
    <source>
        <dbReference type="EMBL" id="AGW41856.1"/>
    </source>
</evidence>
<dbReference type="Proteomes" id="UP000016743">
    <property type="component" value="Chromosome"/>
</dbReference>
<evidence type="ECO:0000313" key="2">
    <source>
        <dbReference type="Proteomes" id="UP000016743"/>
    </source>
</evidence>
<proteinExistence type="predicted"/>